<dbReference type="Proteomes" id="UP000730481">
    <property type="component" value="Unassembled WGS sequence"/>
</dbReference>
<keyword evidence="2" id="KW-1185">Reference proteome</keyword>
<dbReference type="AlphaFoldDB" id="A0A9P5DY69"/>
<comment type="caution">
    <text evidence="1">The sequence shown here is derived from an EMBL/GenBank/DDBJ whole genome shotgun (WGS) entry which is preliminary data.</text>
</comment>
<gene>
    <name evidence="1" type="ORF">FBEOM_7404</name>
</gene>
<evidence type="ECO:0000313" key="2">
    <source>
        <dbReference type="Proteomes" id="UP000730481"/>
    </source>
</evidence>
<evidence type="ECO:0008006" key="3">
    <source>
        <dbReference type="Google" id="ProtNLM"/>
    </source>
</evidence>
<reference evidence="1" key="1">
    <citation type="journal article" date="2017" name="Mycologia">
        <title>Fusarium algeriense, sp. nov., a novel toxigenic crown rot pathogen of durum wheat from Algeria is nested in the Fusarium burgessii species complex.</title>
        <authorList>
            <person name="Laraba I."/>
            <person name="Keddad A."/>
            <person name="Boureghda H."/>
            <person name="Abdallah N."/>
            <person name="Vaughan M.M."/>
            <person name="Proctor R.H."/>
            <person name="Busman M."/>
            <person name="O'Donnell K."/>
        </authorList>
    </citation>
    <scope>NUCLEOTIDE SEQUENCE</scope>
    <source>
        <strain evidence="1">NRRL 25174</strain>
    </source>
</reference>
<protein>
    <recommendedName>
        <fullName evidence="3">BTB domain-containing protein</fullName>
    </recommendedName>
</protein>
<dbReference type="EMBL" id="PVQB02000336">
    <property type="protein sequence ID" value="KAF4338698.1"/>
    <property type="molecule type" value="Genomic_DNA"/>
</dbReference>
<evidence type="ECO:0000313" key="1">
    <source>
        <dbReference type="EMBL" id="KAF4338698.1"/>
    </source>
</evidence>
<reference evidence="1" key="2">
    <citation type="submission" date="2020-02" db="EMBL/GenBank/DDBJ databases">
        <title>Identification and distribution of gene clusters putatively required for synthesis of sphingolipid metabolism inhibitors in phylogenetically diverse species of the filamentous fungus Fusarium.</title>
        <authorList>
            <person name="Kim H.-S."/>
            <person name="Busman M."/>
            <person name="Brown D.W."/>
            <person name="Divon H."/>
            <person name="Uhlig S."/>
            <person name="Proctor R.H."/>
        </authorList>
    </citation>
    <scope>NUCLEOTIDE SEQUENCE</scope>
    <source>
        <strain evidence="1">NRRL 25174</strain>
    </source>
</reference>
<sequence>MVVYTVGIVSDGDTYIVLKRPNTECTIPSVSLRIPGTKLPEYREDGTIVDPPELPSGYWTCTGCTNYRFRVSSQYVAAVSPVFKTMLEGPWKESVPTESASTEKTLADAAKTGVPSSPVVPSPQGPCAPAIREITTHGWSSYALYTVLNIIHHRNEHVPRSVNLSLFVDITVVVNYFQGVEAVSLAGEMWLTRLPKPPTTYGKESIMWLFITYVFSWPPLFSGMSQLVAKHGEGLDHIETCDLPIVGEILEQLNDKRNSYIGSVFERLHFLGKELGRDRMGCSRKCRNMTLGTVNNNRHDMNKRLGTWNPPYDGVSITDVIDTLKSFGSTDWKDPDEKLPIHPRKCSFESLMQPTYDAIKEDLKKINITDFQRKKD</sequence>
<dbReference type="OrthoDB" id="5326346at2759"/>
<organism evidence="1 2">
    <name type="scientific">Fusarium beomiforme</name>
    <dbReference type="NCBI Taxonomy" id="44412"/>
    <lineage>
        <taxon>Eukaryota</taxon>
        <taxon>Fungi</taxon>
        <taxon>Dikarya</taxon>
        <taxon>Ascomycota</taxon>
        <taxon>Pezizomycotina</taxon>
        <taxon>Sordariomycetes</taxon>
        <taxon>Hypocreomycetidae</taxon>
        <taxon>Hypocreales</taxon>
        <taxon>Nectriaceae</taxon>
        <taxon>Fusarium</taxon>
        <taxon>Fusarium burgessii species complex</taxon>
    </lineage>
</organism>
<name>A0A9P5DY69_9HYPO</name>
<accession>A0A9P5DY69</accession>
<proteinExistence type="predicted"/>